<dbReference type="CDD" id="cd06171">
    <property type="entry name" value="Sigma70_r4"/>
    <property type="match status" value="1"/>
</dbReference>
<dbReference type="EMBL" id="CP071090">
    <property type="protein sequence ID" value="QSQ22013.1"/>
    <property type="molecule type" value="Genomic_DNA"/>
</dbReference>
<accession>A0ABX7P0Y4</accession>
<dbReference type="InterPro" id="IPR014284">
    <property type="entry name" value="RNA_pol_sigma-70_dom"/>
</dbReference>
<dbReference type="SUPFAM" id="SSF88659">
    <property type="entry name" value="Sigma3 and sigma4 domains of RNA polymerase sigma factors"/>
    <property type="match status" value="1"/>
</dbReference>
<dbReference type="InterPro" id="IPR013249">
    <property type="entry name" value="RNA_pol_sigma70_r4_t2"/>
</dbReference>
<dbReference type="SUPFAM" id="SSF88946">
    <property type="entry name" value="Sigma2 domain of RNA polymerase sigma factors"/>
    <property type="match status" value="1"/>
</dbReference>
<name>A0ABX7P0Y4_9BACT</name>
<keyword evidence="2" id="KW-0805">Transcription regulation</keyword>
<gene>
    <name evidence="6" type="ORF">JY651_43870</name>
</gene>
<reference evidence="6 7" key="1">
    <citation type="submission" date="2021-02" db="EMBL/GenBank/DDBJ databases">
        <title>De Novo genome assembly of isolated myxobacteria.</title>
        <authorList>
            <person name="Stevens D.C."/>
        </authorList>
    </citation>
    <scope>NUCLEOTIDE SEQUENCE [LARGE SCALE GENOMIC DNA]</scope>
    <source>
        <strain evidence="7">SCPEA02</strain>
    </source>
</reference>
<dbReference type="InterPro" id="IPR039425">
    <property type="entry name" value="RNA_pol_sigma-70-like"/>
</dbReference>
<evidence type="ECO:0000313" key="7">
    <source>
        <dbReference type="Proteomes" id="UP000662747"/>
    </source>
</evidence>
<dbReference type="Gene3D" id="1.10.10.10">
    <property type="entry name" value="Winged helix-like DNA-binding domain superfamily/Winged helix DNA-binding domain"/>
    <property type="match status" value="1"/>
</dbReference>
<evidence type="ECO:0000256" key="3">
    <source>
        <dbReference type="ARBA" id="ARBA00023082"/>
    </source>
</evidence>
<evidence type="ECO:0000313" key="6">
    <source>
        <dbReference type="EMBL" id="QSQ22013.1"/>
    </source>
</evidence>
<keyword evidence="7" id="KW-1185">Reference proteome</keyword>
<dbReference type="PANTHER" id="PTHR43133">
    <property type="entry name" value="RNA POLYMERASE ECF-TYPE SIGMA FACTO"/>
    <property type="match status" value="1"/>
</dbReference>
<keyword evidence="3" id="KW-0731">Sigma factor</keyword>
<evidence type="ECO:0000256" key="1">
    <source>
        <dbReference type="ARBA" id="ARBA00010641"/>
    </source>
</evidence>
<sequence>MADNEAVRALTRQAPPGFLSWVAVLVHEHRARLLALARSRGLDAEEALDAVQDSFISFCQLPEARAIAGVPEDSLKLLTVILQHNVQNRRRKHSRRQRARLLLEAAMAPGDDTTSEELIAQAEELARVNGCIIRMGRLQRSVVKLSLIDDQPREEVAKVLGISEGYVRVLVHRAREHLRNCGFPEDDGGPLVDEPWD</sequence>
<organism evidence="6 7">
    <name type="scientific">Pyxidicoccus parkwayensis</name>
    <dbReference type="NCBI Taxonomy" id="2813578"/>
    <lineage>
        <taxon>Bacteria</taxon>
        <taxon>Pseudomonadati</taxon>
        <taxon>Myxococcota</taxon>
        <taxon>Myxococcia</taxon>
        <taxon>Myxococcales</taxon>
        <taxon>Cystobacterineae</taxon>
        <taxon>Myxococcaceae</taxon>
        <taxon>Pyxidicoccus</taxon>
    </lineage>
</organism>
<dbReference type="NCBIfam" id="TIGR02937">
    <property type="entry name" value="sigma70-ECF"/>
    <property type="match status" value="1"/>
</dbReference>
<dbReference type="RefSeq" id="WP_206723590.1">
    <property type="nucleotide sequence ID" value="NZ_CP071090.1"/>
</dbReference>
<proteinExistence type="inferred from homology"/>
<feature type="domain" description="RNA polymerase sigma factor 70 region 4 type 2" evidence="5">
    <location>
        <begin position="131"/>
        <end position="178"/>
    </location>
</feature>
<dbReference type="Proteomes" id="UP000662747">
    <property type="component" value="Chromosome"/>
</dbReference>
<comment type="similarity">
    <text evidence="1">Belongs to the sigma-70 factor family. ECF subfamily.</text>
</comment>
<evidence type="ECO:0000259" key="5">
    <source>
        <dbReference type="Pfam" id="PF08281"/>
    </source>
</evidence>
<dbReference type="Gene3D" id="1.10.1740.10">
    <property type="match status" value="1"/>
</dbReference>
<dbReference type="InterPro" id="IPR013325">
    <property type="entry name" value="RNA_pol_sigma_r2"/>
</dbReference>
<keyword evidence="4" id="KW-0804">Transcription</keyword>
<evidence type="ECO:0000256" key="4">
    <source>
        <dbReference type="ARBA" id="ARBA00023163"/>
    </source>
</evidence>
<dbReference type="InterPro" id="IPR013324">
    <property type="entry name" value="RNA_pol_sigma_r3/r4-like"/>
</dbReference>
<dbReference type="PANTHER" id="PTHR43133:SF51">
    <property type="entry name" value="RNA POLYMERASE SIGMA FACTOR"/>
    <property type="match status" value="1"/>
</dbReference>
<evidence type="ECO:0000256" key="2">
    <source>
        <dbReference type="ARBA" id="ARBA00023015"/>
    </source>
</evidence>
<protein>
    <submittedName>
        <fullName evidence="6">Sigma-70 family RNA polymerase sigma factor</fullName>
    </submittedName>
</protein>
<dbReference type="Pfam" id="PF08281">
    <property type="entry name" value="Sigma70_r4_2"/>
    <property type="match status" value="1"/>
</dbReference>
<dbReference type="InterPro" id="IPR036388">
    <property type="entry name" value="WH-like_DNA-bd_sf"/>
</dbReference>